<evidence type="ECO:0000256" key="6">
    <source>
        <dbReference type="RuleBase" id="RU003968"/>
    </source>
</evidence>
<dbReference type="PROSITE" id="PS00623">
    <property type="entry name" value="GMC_OXRED_1"/>
    <property type="match status" value="1"/>
</dbReference>
<dbReference type="AlphaFoldDB" id="A0A7H0GP90"/>
<proteinExistence type="inferred from homology"/>
<dbReference type="EMBL" id="CP060783">
    <property type="protein sequence ID" value="QNP50106.1"/>
    <property type="molecule type" value="Genomic_DNA"/>
</dbReference>
<dbReference type="RefSeq" id="WP_187725646.1">
    <property type="nucleotide sequence ID" value="NZ_CP060783.1"/>
</dbReference>
<feature type="binding site" evidence="5">
    <location>
        <begin position="97"/>
        <end position="100"/>
    </location>
    <ligand>
        <name>FAD</name>
        <dbReference type="ChEBI" id="CHEBI:57692"/>
    </ligand>
</feature>
<evidence type="ECO:0000313" key="10">
    <source>
        <dbReference type="Proteomes" id="UP000516028"/>
    </source>
</evidence>
<evidence type="ECO:0000259" key="7">
    <source>
        <dbReference type="PROSITE" id="PS00623"/>
    </source>
</evidence>
<evidence type="ECO:0000313" key="9">
    <source>
        <dbReference type="EMBL" id="QNP50106.1"/>
    </source>
</evidence>
<dbReference type="PANTHER" id="PTHR11552:SF147">
    <property type="entry name" value="CHOLINE DEHYDROGENASE, MITOCHONDRIAL"/>
    <property type="match status" value="1"/>
</dbReference>
<dbReference type="GO" id="GO:0016614">
    <property type="term" value="F:oxidoreductase activity, acting on CH-OH group of donors"/>
    <property type="evidence" value="ECO:0007669"/>
    <property type="project" value="InterPro"/>
</dbReference>
<dbReference type="InterPro" id="IPR036188">
    <property type="entry name" value="FAD/NAD-bd_sf"/>
</dbReference>
<comment type="similarity">
    <text evidence="2 6">Belongs to the GMC oxidoreductase family.</text>
</comment>
<keyword evidence="4 5" id="KW-0274">FAD</keyword>
<dbReference type="InterPro" id="IPR007867">
    <property type="entry name" value="GMC_OxRtase_C"/>
</dbReference>
<dbReference type="Proteomes" id="UP000516028">
    <property type="component" value="Chromosome"/>
</dbReference>
<dbReference type="PROSITE" id="PS00624">
    <property type="entry name" value="GMC_OXRED_2"/>
    <property type="match status" value="1"/>
</dbReference>
<dbReference type="PIRSF" id="PIRSF000137">
    <property type="entry name" value="Alcohol_oxidase"/>
    <property type="match status" value="1"/>
</dbReference>
<keyword evidence="10" id="KW-1185">Reference proteome</keyword>
<dbReference type="InterPro" id="IPR000172">
    <property type="entry name" value="GMC_OxRdtase_N"/>
</dbReference>
<dbReference type="SUPFAM" id="SSF54373">
    <property type="entry name" value="FAD-linked reductases, C-terminal domain"/>
    <property type="match status" value="1"/>
</dbReference>
<dbReference type="InterPro" id="IPR012132">
    <property type="entry name" value="GMC_OxRdtase"/>
</dbReference>
<reference evidence="9 10" key="1">
    <citation type="submission" date="2020-08" db="EMBL/GenBank/DDBJ databases">
        <title>Genome sequence of Diaphorobacter aerolatus KACC 16536T.</title>
        <authorList>
            <person name="Hyun D.-W."/>
            <person name="Bae J.-W."/>
        </authorList>
    </citation>
    <scope>NUCLEOTIDE SEQUENCE [LARGE SCALE GENOMIC DNA]</scope>
    <source>
        <strain evidence="9 10">KACC 16536</strain>
    </source>
</reference>
<evidence type="ECO:0000259" key="8">
    <source>
        <dbReference type="PROSITE" id="PS00624"/>
    </source>
</evidence>
<evidence type="ECO:0000256" key="4">
    <source>
        <dbReference type="ARBA" id="ARBA00022827"/>
    </source>
</evidence>
<dbReference type="Gene3D" id="3.50.50.60">
    <property type="entry name" value="FAD/NAD(P)-binding domain"/>
    <property type="match status" value="1"/>
</dbReference>
<dbReference type="GO" id="GO:0050660">
    <property type="term" value="F:flavin adenine dinucleotide binding"/>
    <property type="evidence" value="ECO:0007669"/>
    <property type="project" value="InterPro"/>
</dbReference>
<sequence>MSTPADDTFFDYVIVGSGAAGAIVAARLSEDAHVSVCVLEAGPPDHRPYLKLPAGFIKVIFNPAVAWQFSSEPTARTGGRRIPLPQGKTLGGSTSINGLVYNRGQREDFDGWAARGNPGWSFDEVLPYFRRSETFVDGGDPALRGHDGPLKVTLPHWPHPVCEAFLQGAGELGMPRNPDYNGAFQQGAGYFQRTIHNGWRMSTAATFLRPAMGRSNLKVVTHAVAERVLIEQGRASGVAYAQGGARRVVRARREVIVAAGALNTPKLLQLSGIGDGEKLRALGIATQAHLPGVGQHLKDHFSIRLVATVRNAVTINELARVPRLWGQALDWLRGKPNILALSPSVVHWFWQSEAGLARPDLQGVFSPASYREGYVGQLDVFPGMTCGVWQHRPKSEGTVQLASADPGDAPVVQPNYLADEGDRQTLIRGVRIARSLLHTKALEHYRVAEVMPGPQVQSDDEILDFIYRYGVSSYHVNGTARMGPQSDAQAVVDAQLRVHGVPNLRVIDASVMPEITSANTCAATMMIGEKGADMIRRSAA</sequence>
<evidence type="ECO:0000256" key="2">
    <source>
        <dbReference type="ARBA" id="ARBA00010790"/>
    </source>
</evidence>
<dbReference type="Gene3D" id="3.30.560.10">
    <property type="entry name" value="Glucose Oxidase, domain 3"/>
    <property type="match status" value="1"/>
</dbReference>
<dbReference type="PANTHER" id="PTHR11552">
    <property type="entry name" value="GLUCOSE-METHANOL-CHOLINE GMC OXIDOREDUCTASE"/>
    <property type="match status" value="1"/>
</dbReference>
<dbReference type="SUPFAM" id="SSF51905">
    <property type="entry name" value="FAD/NAD(P)-binding domain"/>
    <property type="match status" value="1"/>
</dbReference>
<evidence type="ECO:0000256" key="5">
    <source>
        <dbReference type="PIRSR" id="PIRSR000137-2"/>
    </source>
</evidence>
<feature type="domain" description="Glucose-methanol-choline oxidoreductase N-terminal" evidence="7">
    <location>
        <begin position="87"/>
        <end position="110"/>
    </location>
</feature>
<accession>A0A7H0GP90</accession>
<organism evidence="9 10">
    <name type="scientific">Diaphorobacter aerolatus</name>
    <dbReference type="NCBI Taxonomy" id="1288495"/>
    <lineage>
        <taxon>Bacteria</taxon>
        <taxon>Pseudomonadati</taxon>
        <taxon>Pseudomonadota</taxon>
        <taxon>Betaproteobacteria</taxon>
        <taxon>Burkholderiales</taxon>
        <taxon>Comamonadaceae</taxon>
        <taxon>Diaphorobacter</taxon>
    </lineage>
</organism>
<gene>
    <name evidence="9" type="ORF">H9K75_09885</name>
</gene>
<dbReference type="Pfam" id="PF00732">
    <property type="entry name" value="GMC_oxred_N"/>
    <property type="match status" value="1"/>
</dbReference>
<protein>
    <submittedName>
        <fullName evidence="9">GMC family oxidoreductase N-terminal domain-containing protein</fullName>
    </submittedName>
</protein>
<evidence type="ECO:0000256" key="1">
    <source>
        <dbReference type="ARBA" id="ARBA00001974"/>
    </source>
</evidence>
<keyword evidence="3 6" id="KW-0285">Flavoprotein</keyword>
<comment type="cofactor">
    <cofactor evidence="1 5">
        <name>FAD</name>
        <dbReference type="ChEBI" id="CHEBI:57692"/>
    </cofactor>
</comment>
<name>A0A7H0GP90_9BURK</name>
<dbReference type="KEGG" id="daer:H9K75_09885"/>
<dbReference type="Pfam" id="PF05199">
    <property type="entry name" value="GMC_oxred_C"/>
    <property type="match status" value="1"/>
</dbReference>
<feature type="domain" description="Glucose-methanol-choline oxidoreductase N-terminal" evidence="8">
    <location>
        <begin position="260"/>
        <end position="274"/>
    </location>
</feature>
<evidence type="ECO:0000256" key="3">
    <source>
        <dbReference type="ARBA" id="ARBA00022630"/>
    </source>
</evidence>